<reference evidence="4" key="1">
    <citation type="submission" date="2023-03" db="EMBL/GenBank/DDBJ databases">
        <title>Lomoglobus Profundus gen. nov., sp. nov., a novel member of the phylum Verrucomicrobia, isolated from deep-marine sediment of South China Sea.</title>
        <authorList>
            <person name="Ahmad T."/>
            <person name="Ishaq S.E."/>
            <person name="Wang F."/>
        </authorList>
    </citation>
    <scope>NUCLEOTIDE SEQUENCE</scope>
    <source>
        <strain evidence="4">LMO-M01</strain>
    </source>
</reference>
<evidence type="ECO:0000256" key="1">
    <source>
        <dbReference type="ARBA" id="ARBA00008668"/>
    </source>
</evidence>
<name>A0AAF0CN78_9BACT</name>
<dbReference type="AlphaFoldDB" id="A0AAF0CN78"/>
<dbReference type="InterPro" id="IPR008979">
    <property type="entry name" value="Galactose-bd-like_sf"/>
</dbReference>
<dbReference type="CDD" id="cd01821">
    <property type="entry name" value="Rhamnogalacturan_acetylesterase_like"/>
    <property type="match status" value="1"/>
</dbReference>
<dbReference type="RefSeq" id="WP_330931085.1">
    <property type="nucleotide sequence ID" value="NZ_CP119075.1"/>
</dbReference>
<dbReference type="Gene3D" id="3.40.50.1110">
    <property type="entry name" value="SGNH hydrolase"/>
    <property type="match status" value="1"/>
</dbReference>
<accession>A0AAF0CN78</accession>
<dbReference type="InterPro" id="IPR036514">
    <property type="entry name" value="SGNH_hydro_sf"/>
</dbReference>
<evidence type="ECO:0000259" key="3">
    <source>
        <dbReference type="Pfam" id="PF13472"/>
    </source>
</evidence>
<gene>
    <name evidence="4" type="ORF">PXH66_18085</name>
</gene>
<dbReference type="PANTHER" id="PTHR43695">
    <property type="entry name" value="PUTATIVE (AFU_ORTHOLOGUE AFUA_2G17250)-RELATED"/>
    <property type="match status" value="1"/>
</dbReference>
<comment type="similarity">
    <text evidence="1">Belongs to the 'GDSL' lipolytic enzyme family.</text>
</comment>
<keyword evidence="5" id="KW-1185">Reference proteome</keyword>
<dbReference type="Proteomes" id="UP001218638">
    <property type="component" value="Chromosome"/>
</dbReference>
<evidence type="ECO:0000313" key="4">
    <source>
        <dbReference type="EMBL" id="WED64251.1"/>
    </source>
</evidence>
<proteinExistence type="inferred from homology"/>
<dbReference type="InterPro" id="IPR013830">
    <property type="entry name" value="SGNH_hydro"/>
</dbReference>
<keyword evidence="2" id="KW-0378">Hydrolase</keyword>
<dbReference type="Gene3D" id="2.60.120.430">
    <property type="entry name" value="Galactose-binding lectin"/>
    <property type="match status" value="1"/>
</dbReference>
<dbReference type="SUPFAM" id="SSF52266">
    <property type="entry name" value="SGNH hydrolase"/>
    <property type="match status" value="1"/>
</dbReference>
<protein>
    <submittedName>
        <fullName evidence="4">Rhamnogalacturonan acetylesterase</fullName>
    </submittedName>
</protein>
<evidence type="ECO:0000313" key="5">
    <source>
        <dbReference type="Proteomes" id="UP001218638"/>
    </source>
</evidence>
<dbReference type="PANTHER" id="PTHR43695:SF1">
    <property type="entry name" value="RHAMNOGALACTURONAN ACETYLESTERASE"/>
    <property type="match status" value="1"/>
</dbReference>
<dbReference type="SUPFAM" id="SSF49785">
    <property type="entry name" value="Galactose-binding domain-like"/>
    <property type="match status" value="1"/>
</dbReference>
<dbReference type="GO" id="GO:0016788">
    <property type="term" value="F:hydrolase activity, acting on ester bonds"/>
    <property type="evidence" value="ECO:0007669"/>
    <property type="project" value="UniProtKB-ARBA"/>
</dbReference>
<sequence>MSLVLAAGLSVATASPVGPFWLEKTRAPAGATAVLPGALYDAERGYGYEPGVVPGQPFYFTADVPTEGNYRVTVTLGDAESAASTVVKAELRRLMVDRVDTAPGEFVRRSFIVNVRSPRIAATNGVAAGRVNLKAPRETTQEAWAWDDAITLEFNGAAPHVREILIEPAPALPTVFLIGDSTVCDQSREPYSSWGQMLTRFFAPTIAIANHAESGETYRDSIGRRRLDKLISVMRPGDYLFMQFGHNDQKQIKAGTGGPFTTYAAEMRAHIAAARNVGAVPVIVSPMERRGFDADGAVVPSLADYAAASRQVAAAEEVAFIDLNARSKVLYAALGETASAAAFAAPAGRQDNTHHNNYGAWLIAACVVDGIRATVPTVAAHLRTDLTSFDPVHPPVESLIHVPPSPLATAVRPLGD</sequence>
<evidence type="ECO:0000256" key="2">
    <source>
        <dbReference type="ARBA" id="ARBA00022801"/>
    </source>
</evidence>
<organism evidence="4 5">
    <name type="scientific">Synoicihabitans lomoniglobus</name>
    <dbReference type="NCBI Taxonomy" id="2909285"/>
    <lineage>
        <taxon>Bacteria</taxon>
        <taxon>Pseudomonadati</taxon>
        <taxon>Verrucomicrobiota</taxon>
        <taxon>Opitutia</taxon>
        <taxon>Opitutales</taxon>
        <taxon>Opitutaceae</taxon>
        <taxon>Synoicihabitans</taxon>
    </lineage>
</organism>
<feature type="domain" description="SGNH hydrolase-type esterase" evidence="3">
    <location>
        <begin position="177"/>
        <end position="335"/>
    </location>
</feature>
<dbReference type="KEGG" id="slom:PXH66_18085"/>
<dbReference type="Pfam" id="PF13472">
    <property type="entry name" value="Lipase_GDSL_2"/>
    <property type="match status" value="1"/>
</dbReference>
<dbReference type="InterPro" id="IPR037459">
    <property type="entry name" value="RhgT-like"/>
</dbReference>
<dbReference type="EMBL" id="CP119075">
    <property type="protein sequence ID" value="WED64251.1"/>
    <property type="molecule type" value="Genomic_DNA"/>
</dbReference>